<organism evidence="4 5">
    <name type="scientific">Cognatishimia maritima</name>
    <dbReference type="NCBI Taxonomy" id="870908"/>
    <lineage>
        <taxon>Bacteria</taxon>
        <taxon>Pseudomonadati</taxon>
        <taxon>Pseudomonadota</taxon>
        <taxon>Alphaproteobacteria</taxon>
        <taxon>Rhodobacterales</taxon>
        <taxon>Paracoccaceae</taxon>
        <taxon>Cognatishimia</taxon>
    </lineage>
</organism>
<keyword evidence="1" id="KW-0472">Membrane</keyword>
<evidence type="ECO:0000256" key="1">
    <source>
        <dbReference type="SAM" id="Phobius"/>
    </source>
</evidence>
<dbReference type="PANTHER" id="PTHR37464:SF1">
    <property type="entry name" value="BLL2463 PROTEIN"/>
    <property type="match status" value="1"/>
</dbReference>
<accession>A0A1M5NQI8</accession>
<dbReference type="Gene3D" id="3.40.50.12140">
    <property type="entry name" value="Domain of unknown function DUF4159"/>
    <property type="match status" value="1"/>
</dbReference>
<evidence type="ECO:0000313" key="4">
    <source>
        <dbReference type="EMBL" id="SHG91826.1"/>
    </source>
</evidence>
<dbReference type="CDD" id="cd03143">
    <property type="entry name" value="A4_beta-galactosidase_middle_domain"/>
    <property type="match status" value="1"/>
</dbReference>
<dbReference type="InterPro" id="IPR025297">
    <property type="entry name" value="DUF4159"/>
</dbReference>
<dbReference type="InterPro" id="IPR024163">
    <property type="entry name" value="Aerotolerance_reg_N"/>
</dbReference>
<dbReference type="Gene3D" id="3.40.50.880">
    <property type="match status" value="1"/>
</dbReference>
<evidence type="ECO:0000259" key="2">
    <source>
        <dbReference type="Pfam" id="PF07584"/>
    </source>
</evidence>
<dbReference type="NCBIfam" id="TIGR02226">
    <property type="entry name" value="two_anch"/>
    <property type="match status" value="1"/>
</dbReference>
<feature type="transmembrane region" description="Helical" evidence="1">
    <location>
        <begin position="60"/>
        <end position="82"/>
    </location>
</feature>
<name>A0A1M5NQI8_9RHOB</name>
<dbReference type="EMBL" id="FQWM01000002">
    <property type="protein sequence ID" value="SHG91826.1"/>
    <property type="molecule type" value="Genomic_DNA"/>
</dbReference>
<dbReference type="InterPro" id="IPR029062">
    <property type="entry name" value="Class_I_gatase-like"/>
</dbReference>
<dbReference type="OrthoDB" id="9773014at2"/>
<dbReference type="STRING" id="870908.SAMN04488044_1605"/>
<protein>
    <submittedName>
        <fullName evidence="4">N-terminal double-transmembrane domain-containing protein</fullName>
    </submittedName>
</protein>
<dbReference type="Pfam" id="PF07584">
    <property type="entry name" value="BatA"/>
    <property type="match status" value="1"/>
</dbReference>
<dbReference type="SUPFAM" id="SSF52317">
    <property type="entry name" value="Class I glutamine amidotransferase-like"/>
    <property type="match status" value="1"/>
</dbReference>
<evidence type="ECO:0000313" key="5">
    <source>
        <dbReference type="Proteomes" id="UP000184211"/>
    </source>
</evidence>
<dbReference type="Proteomes" id="UP000184211">
    <property type="component" value="Unassembled WGS sequence"/>
</dbReference>
<dbReference type="Pfam" id="PF13709">
    <property type="entry name" value="DUF4159"/>
    <property type="match status" value="1"/>
</dbReference>
<reference evidence="5" key="1">
    <citation type="submission" date="2016-11" db="EMBL/GenBank/DDBJ databases">
        <authorList>
            <person name="Varghese N."/>
            <person name="Submissions S."/>
        </authorList>
    </citation>
    <scope>NUCLEOTIDE SEQUENCE [LARGE SCALE GENOMIC DNA]</scope>
    <source>
        <strain evidence="5">DSM 28223</strain>
    </source>
</reference>
<proteinExistence type="predicted"/>
<keyword evidence="1 4" id="KW-0812">Transmembrane</keyword>
<feature type="domain" description="DUF4159" evidence="3">
    <location>
        <begin position="677"/>
        <end position="895"/>
    </location>
</feature>
<dbReference type="AlphaFoldDB" id="A0A1M5NQI8"/>
<keyword evidence="5" id="KW-1185">Reference proteome</keyword>
<dbReference type="RefSeq" id="WP_072792290.1">
    <property type="nucleotide sequence ID" value="NZ_FQWM01000002.1"/>
</dbReference>
<feature type="domain" description="Aerotolerance regulator N-terminal" evidence="2">
    <location>
        <begin position="6"/>
        <end position="80"/>
    </location>
</feature>
<sequence length="915" mass="98604">MFGLPLAFATPWLLTALIGLPVLWWLLRAVPPAPIRRRFPGVVLLLGLKDDESVMDRTPWWLLLLRLVLVASVIIALAGPLLNPAAQARSDRPLLVLMDGGWASAATWRQQSEVLEARLKEADRNGQTAAVLQITAPELLAFQPASVWAERIEEFAPRSWRPSALQVAASLDLLADQSFDTLWVSDGLDYEGRAALLEALSSAGSVQVLQAAEPVVALTDMQLEDGAITVTARASVDLQAALDLQVVGKDPQGIERVLSQGRLTFDGESDASLSFSLPAEQRARVTRVQIEGVSSAGAMYLTDDSLKRREVALIQSNSAREGLELLSPMHYLKQALIETTDVIEGALPEVIPANPDVIVLADVATIAPAEKAELLEWVKGGGLLLRFAGPQMAGSDLSRLEEDPLMPVRLRAGGRSVGGAMSWGDPKTLAPFDPDSPFAGLVIPDDLRVTAQVVAQPDPNLADRVLAELSDGTPLVTRKAVDQGQVVLFHVTANAEWSDVPLSGLFVQMLDRLAVLSSRAEDETAVMQGTIWQPIQVITGQGRLVDGRVLSGARGQDLISAALGPDLQPGLYQNGSEQYARNAAAKDEDLTPYRWPASVPVVGFEKPSTVDLKWIFLVAALCLLAVDTLASLVLSGRLRGFGVTAVIAMALAIPQPSDAQTAQTDVSPITLTDEVALAYVLTGDASIDEVSYAGLYGLSDVLYLRTSVEPVNPIGVDIERDELAFFPFLYWPMTANQAMPSSAAIKKLNDYLRSGGMILFDTRDADVALGGRSSPAGRRLQEIASRLIIPALEPVPSDHVLTRTFYLLQDFPGRYASRDIWVEAAPPDAELVEGMPFRNLNDGVTPVVIGGNNWAAAWATDTVGVHLFPVGRGVTGERQRELAYRFGVNLIMHVLTGNYKSDQVHVPALLDRLGQ</sequence>
<keyword evidence="1" id="KW-1133">Transmembrane helix</keyword>
<gene>
    <name evidence="4" type="ORF">SAMN04488044_1605</name>
</gene>
<feature type="transmembrane region" description="Helical" evidence="1">
    <location>
        <begin position="6"/>
        <end position="27"/>
    </location>
</feature>
<dbReference type="PANTHER" id="PTHR37464">
    <property type="entry name" value="BLL2463 PROTEIN"/>
    <property type="match status" value="1"/>
</dbReference>
<evidence type="ECO:0000259" key="3">
    <source>
        <dbReference type="Pfam" id="PF13709"/>
    </source>
</evidence>
<dbReference type="InterPro" id="IPR011933">
    <property type="entry name" value="Double_TM_dom"/>
</dbReference>